<gene>
    <name evidence="13 16" type="primary">dapB</name>
    <name evidence="16" type="ORF">FYJ68_07955</name>
</gene>
<evidence type="ECO:0000259" key="14">
    <source>
        <dbReference type="Pfam" id="PF01113"/>
    </source>
</evidence>
<evidence type="ECO:0000256" key="2">
    <source>
        <dbReference type="ARBA" id="ARBA00022490"/>
    </source>
</evidence>
<dbReference type="EC" id="1.17.1.8" evidence="10 13"/>
<dbReference type="GO" id="GO:0051287">
    <property type="term" value="F:NAD binding"/>
    <property type="evidence" value="ECO:0007669"/>
    <property type="project" value="UniProtKB-UniRule"/>
</dbReference>
<reference evidence="16 17" key="1">
    <citation type="submission" date="2019-08" db="EMBL/GenBank/DDBJ databases">
        <title>In-depth cultivation of the pig gut microbiome towards novel bacterial diversity and tailored functional studies.</title>
        <authorList>
            <person name="Wylensek D."/>
            <person name="Hitch T.C.A."/>
            <person name="Clavel T."/>
        </authorList>
    </citation>
    <scope>NUCLEOTIDE SEQUENCE [LARGE SCALE GENOMIC DNA]</scope>
    <source>
        <strain evidence="16 17">CA-Schmier-601-WT-1</strain>
    </source>
</reference>
<dbReference type="InterPro" id="IPR023940">
    <property type="entry name" value="DHDPR_bac"/>
</dbReference>
<comment type="subunit">
    <text evidence="13">Homotetramer.</text>
</comment>
<feature type="domain" description="Dihydrodipicolinate reductase C-terminal" evidence="15">
    <location>
        <begin position="107"/>
        <end position="238"/>
    </location>
</feature>
<dbReference type="RefSeq" id="WP_154435682.1">
    <property type="nucleotide sequence ID" value="NZ_VUNC01000006.1"/>
</dbReference>
<evidence type="ECO:0000256" key="10">
    <source>
        <dbReference type="ARBA" id="ARBA00038983"/>
    </source>
</evidence>
<feature type="binding site" evidence="13">
    <location>
        <position position="134"/>
    </location>
    <ligand>
        <name>(S)-2,3,4,5-tetrahydrodipicolinate</name>
        <dbReference type="ChEBI" id="CHEBI:16845"/>
    </ligand>
</feature>
<dbReference type="InterPro" id="IPR036291">
    <property type="entry name" value="NAD(P)-bd_dom_sf"/>
</dbReference>
<dbReference type="Pfam" id="PF01113">
    <property type="entry name" value="DapB_N"/>
    <property type="match status" value="1"/>
</dbReference>
<feature type="binding site" evidence="13">
    <location>
        <begin position="143"/>
        <end position="144"/>
    </location>
    <ligand>
        <name>(S)-2,3,4,5-tetrahydrodipicolinate</name>
        <dbReference type="ChEBI" id="CHEBI:16845"/>
    </ligand>
</feature>
<dbReference type="GO" id="GO:0009089">
    <property type="term" value="P:lysine biosynthetic process via diaminopimelate"/>
    <property type="evidence" value="ECO:0007669"/>
    <property type="project" value="UniProtKB-UniRule"/>
</dbReference>
<comment type="caution">
    <text evidence="13">Lacks conserved residue(s) required for the propagation of feature annotation.</text>
</comment>
<feature type="binding site" evidence="13">
    <location>
        <position position="34"/>
    </location>
    <ligand>
        <name>NAD(+)</name>
        <dbReference type="ChEBI" id="CHEBI:57540"/>
    </ligand>
</feature>
<dbReference type="Proteomes" id="UP000469325">
    <property type="component" value="Unassembled WGS sequence"/>
</dbReference>
<dbReference type="HAMAP" id="MF_00102">
    <property type="entry name" value="DapB"/>
    <property type="match status" value="1"/>
</dbReference>
<comment type="catalytic activity">
    <reaction evidence="11 13">
        <text>(S)-2,3,4,5-tetrahydrodipicolinate + NADP(+) + H2O = (2S,4S)-4-hydroxy-2,3,4,5-tetrahydrodipicolinate + NADPH + H(+)</text>
        <dbReference type="Rhea" id="RHEA:35331"/>
        <dbReference type="ChEBI" id="CHEBI:15377"/>
        <dbReference type="ChEBI" id="CHEBI:15378"/>
        <dbReference type="ChEBI" id="CHEBI:16845"/>
        <dbReference type="ChEBI" id="CHEBI:57783"/>
        <dbReference type="ChEBI" id="CHEBI:58349"/>
        <dbReference type="ChEBI" id="CHEBI:67139"/>
        <dbReference type="EC" id="1.17.1.8"/>
    </reaction>
</comment>
<feature type="binding site" evidence="13">
    <location>
        <begin position="8"/>
        <end position="13"/>
    </location>
    <ligand>
        <name>NAD(+)</name>
        <dbReference type="ChEBI" id="CHEBI:57540"/>
    </ligand>
</feature>
<comment type="caution">
    <text evidence="16">The sequence shown here is derived from an EMBL/GenBank/DDBJ whole genome shotgun (WGS) entry which is preliminary data.</text>
</comment>
<dbReference type="Gene3D" id="3.30.360.10">
    <property type="entry name" value="Dihydrodipicolinate Reductase, domain 2"/>
    <property type="match status" value="1"/>
</dbReference>
<evidence type="ECO:0000256" key="7">
    <source>
        <dbReference type="ARBA" id="ARBA00023027"/>
    </source>
</evidence>
<dbReference type="GO" id="GO:0050661">
    <property type="term" value="F:NADP binding"/>
    <property type="evidence" value="ECO:0007669"/>
    <property type="project" value="UniProtKB-UniRule"/>
</dbReference>
<feature type="binding site" evidence="13">
    <location>
        <begin position="77"/>
        <end position="79"/>
    </location>
    <ligand>
        <name>NAD(+)</name>
        <dbReference type="ChEBI" id="CHEBI:57540"/>
    </ligand>
</feature>
<dbReference type="InterPro" id="IPR022663">
    <property type="entry name" value="DapB_C"/>
</dbReference>
<accession>A0A6N7XUK2</accession>
<evidence type="ECO:0000256" key="1">
    <source>
        <dbReference type="ARBA" id="ARBA00006642"/>
    </source>
</evidence>
<dbReference type="SUPFAM" id="SSF51735">
    <property type="entry name" value="NAD(P)-binding Rossmann-fold domains"/>
    <property type="match status" value="1"/>
</dbReference>
<keyword evidence="4 13" id="KW-0521">NADP</keyword>
<evidence type="ECO:0000256" key="12">
    <source>
        <dbReference type="ARBA" id="ARBA00049396"/>
    </source>
</evidence>
<evidence type="ECO:0000256" key="13">
    <source>
        <dbReference type="HAMAP-Rule" id="MF_00102"/>
    </source>
</evidence>
<keyword evidence="3 13" id="KW-0028">Amino-acid biosynthesis</keyword>
<evidence type="ECO:0000256" key="3">
    <source>
        <dbReference type="ARBA" id="ARBA00022605"/>
    </source>
</evidence>
<feature type="active site" description="Proton donor" evidence="13">
    <location>
        <position position="137"/>
    </location>
</feature>
<comment type="caution">
    <text evidence="13">Was originally thought to be a dihydrodipicolinate reductase (DHDPR), catalyzing the conversion of dihydrodipicolinate to tetrahydrodipicolinate. However, it was shown in E.coli that the substrate of the enzymatic reaction is not dihydrodipicolinate (DHDP) but in fact (2S,4S)-4-hydroxy-2,3,4,5-tetrahydrodipicolinic acid (HTPA), the product released by the DapA-catalyzed reaction.</text>
</comment>
<dbReference type="PROSITE" id="PS01298">
    <property type="entry name" value="DAPB"/>
    <property type="match status" value="1"/>
</dbReference>
<evidence type="ECO:0000256" key="4">
    <source>
        <dbReference type="ARBA" id="ARBA00022857"/>
    </source>
</evidence>
<dbReference type="AlphaFoldDB" id="A0A6N7XUK2"/>
<name>A0A6N7XUK2_9ACTN</name>
<dbReference type="PANTHER" id="PTHR20836:SF0">
    <property type="entry name" value="4-HYDROXY-TETRAHYDRODIPICOLINATE REDUCTASE 1, CHLOROPLASTIC-RELATED"/>
    <property type="match status" value="1"/>
</dbReference>
<evidence type="ECO:0000256" key="11">
    <source>
        <dbReference type="ARBA" id="ARBA00049080"/>
    </source>
</evidence>
<dbReference type="InterPro" id="IPR000846">
    <property type="entry name" value="DapB_N"/>
</dbReference>
<evidence type="ECO:0000259" key="15">
    <source>
        <dbReference type="Pfam" id="PF05173"/>
    </source>
</evidence>
<keyword evidence="7 13" id="KW-0520">NAD</keyword>
<feature type="domain" description="Dihydrodipicolinate reductase N-terminal" evidence="14">
    <location>
        <begin position="3"/>
        <end position="104"/>
    </location>
</feature>
<dbReference type="PANTHER" id="PTHR20836">
    <property type="entry name" value="DIHYDRODIPICOLINATE REDUCTASE"/>
    <property type="match status" value="1"/>
</dbReference>
<proteinExistence type="inferred from homology"/>
<keyword evidence="2 13" id="KW-0963">Cytoplasm</keyword>
<dbReference type="NCBIfam" id="TIGR00036">
    <property type="entry name" value="dapB"/>
    <property type="match status" value="1"/>
</dbReference>
<dbReference type="Gene3D" id="3.40.50.720">
    <property type="entry name" value="NAD(P)-binding Rossmann-like Domain"/>
    <property type="match status" value="1"/>
</dbReference>
<comment type="pathway">
    <text evidence="9 13">Amino-acid biosynthesis; L-lysine biosynthesis via DAP pathway; (S)-tetrahydrodipicolinate from L-aspartate: step 4/4.</text>
</comment>
<organism evidence="16 17">
    <name type="scientific">Olsenella porci</name>
    <dbReference type="NCBI Taxonomy" id="2652279"/>
    <lineage>
        <taxon>Bacteria</taxon>
        <taxon>Bacillati</taxon>
        <taxon>Actinomycetota</taxon>
        <taxon>Coriobacteriia</taxon>
        <taxon>Coriobacteriales</taxon>
        <taxon>Atopobiaceae</taxon>
        <taxon>Olsenella</taxon>
    </lineage>
</organism>
<dbReference type="GO" id="GO:0005737">
    <property type="term" value="C:cytoplasm"/>
    <property type="evidence" value="ECO:0007669"/>
    <property type="project" value="UniProtKB-SubCell"/>
</dbReference>
<evidence type="ECO:0000256" key="9">
    <source>
        <dbReference type="ARBA" id="ARBA00037922"/>
    </source>
</evidence>
<evidence type="ECO:0000256" key="5">
    <source>
        <dbReference type="ARBA" id="ARBA00022915"/>
    </source>
</evidence>
<feature type="binding site" evidence="13">
    <location>
        <begin position="101"/>
        <end position="104"/>
    </location>
    <ligand>
        <name>NAD(+)</name>
        <dbReference type="ChEBI" id="CHEBI:57540"/>
    </ligand>
</feature>
<protein>
    <recommendedName>
        <fullName evidence="10 13">4-hydroxy-tetrahydrodipicolinate reductase</fullName>
        <shortName evidence="13">HTPA reductase</shortName>
        <ecNumber evidence="10 13">1.17.1.8</ecNumber>
    </recommendedName>
</protein>
<dbReference type="SUPFAM" id="SSF55347">
    <property type="entry name" value="Glyceraldehyde-3-phosphate dehydrogenase-like, C-terminal domain"/>
    <property type="match status" value="1"/>
</dbReference>
<dbReference type="GO" id="GO:0008839">
    <property type="term" value="F:4-hydroxy-tetrahydrodipicolinate reductase"/>
    <property type="evidence" value="ECO:0007669"/>
    <property type="project" value="UniProtKB-UniRule"/>
</dbReference>
<keyword evidence="5 13" id="KW-0220">Diaminopimelate biosynthesis</keyword>
<keyword evidence="8 13" id="KW-0457">Lysine biosynthesis</keyword>
<dbReference type="CDD" id="cd02274">
    <property type="entry name" value="DHDPR_N"/>
    <property type="match status" value="1"/>
</dbReference>
<dbReference type="GO" id="GO:0016726">
    <property type="term" value="F:oxidoreductase activity, acting on CH or CH2 groups, NAD or NADP as acceptor"/>
    <property type="evidence" value="ECO:0007669"/>
    <property type="project" value="UniProtKB-UniRule"/>
</dbReference>
<dbReference type="GO" id="GO:0019877">
    <property type="term" value="P:diaminopimelate biosynthetic process"/>
    <property type="evidence" value="ECO:0007669"/>
    <property type="project" value="UniProtKB-UniRule"/>
</dbReference>
<dbReference type="InterPro" id="IPR022664">
    <property type="entry name" value="DapB_N_CS"/>
</dbReference>
<dbReference type="Pfam" id="PF05173">
    <property type="entry name" value="DapB_C"/>
    <property type="match status" value="1"/>
</dbReference>
<dbReference type="PIRSF" id="PIRSF000161">
    <property type="entry name" value="DHPR"/>
    <property type="match status" value="1"/>
</dbReference>
<keyword evidence="6 13" id="KW-0560">Oxidoreductase</keyword>
<evidence type="ECO:0000313" key="16">
    <source>
        <dbReference type="EMBL" id="MST73041.1"/>
    </source>
</evidence>
<evidence type="ECO:0000313" key="17">
    <source>
        <dbReference type="Proteomes" id="UP000469325"/>
    </source>
</evidence>
<comment type="function">
    <text evidence="13">Catalyzes the conversion of 4-hydroxy-tetrahydrodipicolinate (HTPA) to tetrahydrodipicolinate.</text>
</comment>
<sequence length="240" mass="25497">MASVIVVGARGRMGTLLCRAFDEADDFELVGGYDAQDVGELDQEAPTADLLVDFSSPKALPHVLAYVDRTGSALLSGTTGLDQDQLASIRERGERSRVIWSGNYSLGVAVLRHATRMAVEALPGWDVEIVECHHGGKADAPSGTAKMLLAEVDPEGTADVAYGREGIVGPRPKGQVGMHSLRGGTVAGTHEVHFFGDDEEVCLTHRATSRQIFVNGAVAAARKLLGSKPGSYDFDDLMFS</sequence>
<comment type="subcellular location">
    <subcellularLocation>
        <location evidence="13">Cytoplasm</location>
    </subcellularLocation>
</comment>
<dbReference type="UniPathway" id="UPA00034">
    <property type="reaction ID" value="UER00018"/>
</dbReference>
<comment type="catalytic activity">
    <reaction evidence="12 13">
        <text>(S)-2,3,4,5-tetrahydrodipicolinate + NAD(+) + H2O = (2S,4S)-4-hydroxy-2,3,4,5-tetrahydrodipicolinate + NADH + H(+)</text>
        <dbReference type="Rhea" id="RHEA:35323"/>
        <dbReference type="ChEBI" id="CHEBI:15377"/>
        <dbReference type="ChEBI" id="CHEBI:15378"/>
        <dbReference type="ChEBI" id="CHEBI:16845"/>
        <dbReference type="ChEBI" id="CHEBI:57540"/>
        <dbReference type="ChEBI" id="CHEBI:57945"/>
        <dbReference type="ChEBI" id="CHEBI:67139"/>
        <dbReference type="EC" id="1.17.1.8"/>
    </reaction>
</comment>
<dbReference type="EMBL" id="VUNC01000006">
    <property type="protein sequence ID" value="MST73041.1"/>
    <property type="molecule type" value="Genomic_DNA"/>
</dbReference>
<evidence type="ECO:0000256" key="6">
    <source>
        <dbReference type="ARBA" id="ARBA00023002"/>
    </source>
</evidence>
<evidence type="ECO:0000256" key="8">
    <source>
        <dbReference type="ARBA" id="ARBA00023154"/>
    </source>
</evidence>
<keyword evidence="17" id="KW-1185">Reference proteome</keyword>
<comment type="similarity">
    <text evidence="1 13">Belongs to the DapB family.</text>
</comment>
<feature type="active site" description="Proton donor/acceptor" evidence="13">
    <location>
        <position position="133"/>
    </location>
</feature>